<evidence type="ECO:0000313" key="2">
    <source>
        <dbReference type="Proteomes" id="UP000076408"/>
    </source>
</evidence>
<dbReference type="EnsemblMetazoa" id="ASTEI11395-RA">
    <property type="protein sequence ID" value="ASTEI11395-PA"/>
    <property type="gene ID" value="ASTEI11395"/>
</dbReference>
<dbReference type="AlphaFoldDB" id="A0A182YSF9"/>
<sequence length="150" mass="17199">MVEIMLAACDKTMQRVTTSHSNPHRDLFWWTPLLRLLRENCERARDRMQQTSDLQERSIAAAEHRTARADLGKAIKASKRNSFQEVIDIAEENVFGAGYLVVLSRLRDGRTPPETERDRLEHIVSDLFPQHPPLVWPEAKDIVGNEQTGV</sequence>
<keyword evidence="2" id="KW-1185">Reference proteome</keyword>
<proteinExistence type="predicted"/>
<organism evidence="1 2">
    <name type="scientific">Anopheles stephensi</name>
    <name type="common">Indo-Pakistan malaria mosquito</name>
    <dbReference type="NCBI Taxonomy" id="30069"/>
    <lineage>
        <taxon>Eukaryota</taxon>
        <taxon>Metazoa</taxon>
        <taxon>Ecdysozoa</taxon>
        <taxon>Arthropoda</taxon>
        <taxon>Hexapoda</taxon>
        <taxon>Insecta</taxon>
        <taxon>Pterygota</taxon>
        <taxon>Neoptera</taxon>
        <taxon>Endopterygota</taxon>
        <taxon>Diptera</taxon>
        <taxon>Nematocera</taxon>
        <taxon>Culicoidea</taxon>
        <taxon>Culicidae</taxon>
        <taxon>Anophelinae</taxon>
        <taxon>Anopheles</taxon>
    </lineage>
</organism>
<reference evidence="2" key="1">
    <citation type="journal article" date="2014" name="Genome Biol.">
        <title>Genome analysis of a major urban malaria vector mosquito, Anopheles stephensi.</title>
        <authorList>
            <person name="Jiang X."/>
            <person name="Peery A."/>
            <person name="Hall A.B."/>
            <person name="Sharma A."/>
            <person name="Chen X.G."/>
            <person name="Waterhouse R.M."/>
            <person name="Komissarov A."/>
            <person name="Riehle M.M."/>
            <person name="Shouche Y."/>
            <person name="Sharakhova M.V."/>
            <person name="Lawson D."/>
            <person name="Pakpour N."/>
            <person name="Arensburger P."/>
            <person name="Davidson V.L."/>
            <person name="Eiglmeier K."/>
            <person name="Emrich S."/>
            <person name="George P."/>
            <person name="Kennedy R.C."/>
            <person name="Mane S.P."/>
            <person name="Maslen G."/>
            <person name="Oringanje C."/>
            <person name="Qi Y."/>
            <person name="Settlage R."/>
            <person name="Tojo M."/>
            <person name="Tubio J.M."/>
            <person name="Unger M.F."/>
            <person name="Wang B."/>
            <person name="Vernick K.D."/>
            <person name="Ribeiro J.M."/>
            <person name="James A.A."/>
            <person name="Michel K."/>
            <person name="Riehle M.A."/>
            <person name="Luckhart S."/>
            <person name="Sharakhov I.V."/>
            <person name="Tu Z."/>
        </authorList>
    </citation>
    <scope>NUCLEOTIDE SEQUENCE [LARGE SCALE GENOMIC DNA]</scope>
    <source>
        <strain evidence="2">Indian</strain>
    </source>
</reference>
<dbReference type="VEuPathDB" id="VectorBase:ASTEI20_044194"/>
<protein>
    <submittedName>
        <fullName evidence="1">Uncharacterized protein</fullName>
    </submittedName>
</protein>
<dbReference type="Proteomes" id="UP000076408">
    <property type="component" value="Unassembled WGS sequence"/>
</dbReference>
<reference evidence="1" key="2">
    <citation type="submission" date="2020-05" db="UniProtKB">
        <authorList>
            <consortium name="EnsemblMetazoa"/>
        </authorList>
    </citation>
    <scope>IDENTIFICATION</scope>
    <source>
        <strain evidence="1">Indian</strain>
    </source>
</reference>
<name>A0A182YSF9_ANOST</name>
<accession>A0A182YSF9</accession>
<dbReference type="OMA" id="WWADEIT"/>
<dbReference type="VEuPathDB" id="VectorBase:ASTEI11395"/>
<evidence type="ECO:0000313" key="1">
    <source>
        <dbReference type="EnsemblMetazoa" id="ASTEI11395-PA"/>
    </source>
</evidence>
<dbReference type="STRING" id="30069.A0A182YSF9"/>